<sequence>MMQIFHGLVTSERAREVYVPSVALPAQPFGSTSGASQSIITAGADHGFPSFAELPDAAGWSVPEFPQAATVPSTSTEADARSNLLGRVLRFIERPLCQRGGKLDEEVSVTWRSRNNPRAKRARSRYAAVVRFGK</sequence>
<comment type="caution">
    <text evidence="1">The sequence shown here is derived from an EMBL/GenBank/DDBJ whole genome shotgun (WGS) entry which is preliminary data.</text>
</comment>
<dbReference type="Proteomes" id="UP000653674">
    <property type="component" value="Unassembled WGS sequence"/>
</dbReference>
<gene>
    <name evidence="1" type="ORF">Pfl04_19420</name>
</gene>
<proteinExistence type="predicted"/>
<dbReference type="AlphaFoldDB" id="A0A8J3LHR8"/>
<accession>A0A8J3LHR8</accession>
<evidence type="ECO:0000313" key="1">
    <source>
        <dbReference type="EMBL" id="GIG73538.1"/>
    </source>
</evidence>
<name>A0A8J3LHR8_9ACTN</name>
<reference evidence="1" key="1">
    <citation type="submission" date="2021-01" db="EMBL/GenBank/DDBJ databases">
        <title>Whole genome shotgun sequence of Planosporangium flavigriseum NBRC 105377.</title>
        <authorList>
            <person name="Komaki H."/>
            <person name="Tamura T."/>
        </authorList>
    </citation>
    <scope>NUCLEOTIDE SEQUENCE</scope>
    <source>
        <strain evidence="1">NBRC 105377</strain>
    </source>
</reference>
<evidence type="ECO:0000313" key="2">
    <source>
        <dbReference type="Proteomes" id="UP000653674"/>
    </source>
</evidence>
<keyword evidence="2" id="KW-1185">Reference proteome</keyword>
<organism evidence="1 2">
    <name type="scientific">Planosporangium flavigriseum</name>
    <dbReference type="NCBI Taxonomy" id="373681"/>
    <lineage>
        <taxon>Bacteria</taxon>
        <taxon>Bacillati</taxon>
        <taxon>Actinomycetota</taxon>
        <taxon>Actinomycetes</taxon>
        <taxon>Micromonosporales</taxon>
        <taxon>Micromonosporaceae</taxon>
        <taxon>Planosporangium</taxon>
    </lineage>
</organism>
<dbReference type="EMBL" id="BONU01000010">
    <property type="protein sequence ID" value="GIG73538.1"/>
    <property type="molecule type" value="Genomic_DNA"/>
</dbReference>
<protein>
    <submittedName>
        <fullName evidence="1">Uncharacterized protein</fullName>
    </submittedName>
</protein>